<dbReference type="GeneID" id="68693218"/>
<sequence>MPELPADAAAEAQRLTRLARDATDPAAADAYRDRRDELLADHGFLARVRDADATLVCYPTDWLTDGTVHPGDIDDPDRAVERSLAGGGEQGDYEHAAARNAAIVDRVAAAHDDVHAQNAAAFAAFMNNHYARPMDTATDAERTRFREEFFPRNAWPSADQRAAIEASLAIIDDIAATTDEDTA</sequence>
<proteinExistence type="predicted"/>
<accession>A0A4D6GSK8</accession>
<evidence type="ECO:0000313" key="5">
    <source>
        <dbReference type="Proteomes" id="UP000296216"/>
    </source>
</evidence>
<dbReference type="InterPro" id="IPR056494">
    <property type="entry name" value="DUF7108_C"/>
</dbReference>
<dbReference type="AlphaFoldDB" id="A0A4D6GSK8"/>
<dbReference type="Pfam" id="PF23418">
    <property type="entry name" value="DUF7108"/>
    <property type="match status" value="1"/>
</dbReference>
<evidence type="ECO:0000313" key="3">
    <source>
        <dbReference type="EMBL" id="QCC44126.1"/>
    </source>
</evidence>
<feature type="domain" description="DUF7108" evidence="1">
    <location>
        <begin position="3"/>
        <end position="86"/>
    </location>
</feature>
<reference evidence="4 6" key="2">
    <citation type="submission" date="2019-07" db="EMBL/GenBank/DDBJ databases">
        <title>Genomic Encyclopedia of Archaeal and Bacterial Type Strains, Phase II (KMG-II): from individual species to whole genera.</title>
        <authorList>
            <person name="Goeker M."/>
        </authorList>
    </citation>
    <scope>NUCLEOTIDE SEQUENCE [LARGE SCALE GENOMIC DNA]</scope>
    <source>
        <strain evidence="4 6">DSM 3754</strain>
    </source>
</reference>
<dbReference type="Proteomes" id="UP000296216">
    <property type="component" value="Chromosome"/>
</dbReference>
<reference evidence="3" key="3">
    <citation type="journal article" name="MicrobiologyOpen">
        <title>Whole-genome comparison between the type strain of Halobacterium salinarum (DSM 3754(T)) and the laboratory strains R1 and NRC-1.</title>
        <authorList>
            <person name="Pfeiffer F."/>
            <person name="Losensky G."/>
            <person name="Marchfelder A."/>
            <person name="Habermann B."/>
            <person name="Dyall-Smith M."/>
        </authorList>
    </citation>
    <scope>NUCLEOTIDE SEQUENCE</scope>
    <source>
        <strain evidence="3">91-R6</strain>
    </source>
</reference>
<dbReference type="Pfam" id="PF23420">
    <property type="entry name" value="DUF7108_C"/>
    <property type="match status" value="1"/>
</dbReference>
<dbReference type="RefSeq" id="WP_010902146.1">
    <property type="nucleotide sequence ID" value="NZ_VRYN01000002.1"/>
</dbReference>
<evidence type="ECO:0008006" key="7">
    <source>
        <dbReference type="Google" id="ProtNLM"/>
    </source>
</evidence>
<dbReference type="InterPro" id="IPR055532">
    <property type="entry name" value="DUF7108_N"/>
</dbReference>
<organism evidence="3 5">
    <name type="scientific">Halobacterium salinarum (strain ATCC 33171 / DSM 3754 / JCM 8978 / NBRC 102687 / NCIMB 764 / 91-R6)</name>
    <dbReference type="NCBI Taxonomy" id="2597657"/>
    <lineage>
        <taxon>Archaea</taxon>
        <taxon>Methanobacteriati</taxon>
        <taxon>Methanobacteriota</taxon>
        <taxon>Stenosarchaea group</taxon>
        <taxon>Halobacteria</taxon>
        <taxon>Halobacteriales</taxon>
        <taxon>Halobacteriaceae</taxon>
        <taxon>Halobacterium</taxon>
    </lineage>
</organism>
<evidence type="ECO:0000313" key="6">
    <source>
        <dbReference type="Proteomes" id="UP000323075"/>
    </source>
</evidence>
<feature type="domain" description="DUF7108" evidence="2">
    <location>
        <begin position="92"/>
        <end position="177"/>
    </location>
</feature>
<reference evidence="3 5" key="1">
    <citation type="journal article" date="2019" name="Microbiol. Resour. Announc.">
        <title>The Genome Sequence of the Halobacterium salinarum Type Strain Is Closely Related to That of Laboratory Strains NRC-1 and R1.</title>
        <authorList>
            <person name="Pfeiffer F."/>
            <person name="Marchfelder A."/>
            <person name="Habermann B."/>
            <person name="Dyall-Smith M.L."/>
        </authorList>
    </citation>
    <scope>NUCLEOTIDE SEQUENCE [LARGE SCALE GENOMIC DNA]</scope>
    <source>
        <strain evidence="3">91-R6</strain>
        <strain evidence="5">ATCC 33171 / DSM 3754 / JCM 8978 / NBRC 102687 / NCIMB 764 / 91-R6</strain>
    </source>
</reference>
<dbReference type="Proteomes" id="UP000323075">
    <property type="component" value="Unassembled WGS sequence"/>
</dbReference>
<evidence type="ECO:0000259" key="1">
    <source>
        <dbReference type="Pfam" id="PF23418"/>
    </source>
</evidence>
<gene>
    <name evidence="4" type="ORF">APQ99_01466</name>
    <name evidence="3" type="ORF">HBSAL_01985</name>
</gene>
<name>A0A4D6GSK8_HALS9</name>
<dbReference type="EMBL" id="VRYN01000002">
    <property type="protein sequence ID" value="TYO76825.1"/>
    <property type="molecule type" value="Genomic_DNA"/>
</dbReference>
<protein>
    <recommendedName>
        <fullName evidence="7">RnhA operon protein</fullName>
    </recommendedName>
</protein>
<dbReference type="EMBL" id="CP038631">
    <property type="protein sequence ID" value="QCC44126.1"/>
    <property type="molecule type" value="Genomic_DNA"/>
</dbReference>
<evidence type="ECO:0000313" key="4">
    <source>
        <dbReference type="EMBL" id="TYO76825.1"/>
    </source>
</evidence>
<evidence type="ECO:0000259" key="2">
    <source>
        <dbReference type="Pfam" id="PF23420"/>
    </source>
</evidence>